<dbReference type="Proteomes" id="UP001159363">
    <property type="component" value="Chromosome 15"/>
</dbReference>
<name>A0ABQ9G3M3_9NEOP</name>
<keyword evidence="2" id="KW-1185">Reference proteome</keyword>
<proteinExistence type="predicted"/>
<evidence type="ECO:0000313" key="1">
    <source>
        <dbReference type="EMBL" id="KAJ8867065.1"/>
    </source>
</evidence>
<dbReference type="EMBL" id="JARBHB010000016">
    <property type="protein sequence ID" value="KAJ8867065.1"/>
    <property type="molecule type" value="Genomic_DNA"/>
</dbReference>
<accession>A0ABQ9G3M3</accession>
<gene>
    <name evidence="1" type="ORF">PR048_032927</name>
</gene>
<sequence>MTISPFAKRTLTTSKFIFIQKLCWFRFKKEISYEYERVDCRKPAVRKLSRIALLPCYPQGHPITDAKFKDLLSLFSMKPAAISRVYFDFYSNLQDHD</sequence>
<protein>
    <submittedName>
        <fullName evidence="1">Uncharacterized protein</fullName>
    </submittedName>
</protein>
<reference evidence="1 2" key="1">
    <citation type="submission" date="2023-02" db="EMBL/GenBank/DDBJ databases">
        <title>LHISI_Scaffold_Assembly.</title>
        <authorList>
            <person name="Stuart O.P."/>
            <person name="Cleave R."/>
            <person name="Magrath M.J.L."/>
            <person name="Mikheyev A.S."/>
        </authorList>
    </citation>
    <scope>NUCLEOTIDE SEQUENCE [LARGE SCALE GENOMIC DNA]</scope>
    <source>
        <strain evidence="1">Daus_M_001</strain>
        <tissue evidence="1">Leg muscle</tissue>
    </source>
</reference>
<organism evidence="1 2">
    <name type="scientific">Dryococelus australis</name>
    <dbReference type="NCBI Taxonomy" id="614101"/>
    <lineage>
        <taxon>Eukaryota</taxon>
        <taxon>Metazoa</taxon>
        <taxon>Ecdysozoa</taxon>
        <taxon>Arthropoda</taxon>
        <taxon>Hexapoda</taxon>
        <taxon>Insecta</taxon>
        <taxon>Pterygota</taxon>
        <taxon>Neoptera</taxon>
        <taxon>Polyneoptera</taxon>
        <taxon>Phasmatodea</taxon>
        <taxon>Verophasmatodea</taxon>
        <taxon>Anareolatae</taxon>
        <taxon>Phasmatidae</taxon>
        <taxon>Eurycanthinae</taxon>
        <taxon>Dryococelus</taxon>
    </lineage>
</organism>
<comment type="caution">
    <text evidence="1">The sequence shown here is derived from an EMBL/GenBank/DDBJ whole genome shotgun (WGS) entry which is preliminary data.</text>
</comment>
<evidence type="ECO:0000313" key="2">
    <source>
        <dbReference type="Proteomes" id="UP001159363"/>
    </source>
</evidence>